<dbReference type="Pfam" id="PF08484">
    <property type="entry name" value="Methyltransf_14"/>
    <property type="match status" value="1"/>
</dbReference>
<evidence type="ECO:0000313" key="3">
    <source>
        <dbReference type="Proteomes" id="UP000178495"/>
    </source>
</evidence>
<protein>
    <recommendedName>
        <fullName evidence="1">C-methyltransferase domain-containing protein</fullName>
    </recommendedName>
</protein>
<organism evidence="2 3">
    <name type="scientific">Candidatus Liptonbacteria bacterium RIFCSPLOWO2_01_FULL_56_20</name>
    <dbReference type="NCBI Taxonomy" id="1798652"/>
    <lineage>
        <taxon>Bacteria</taxon>
        <taxon>Candidatus Liptoniibacteriota</taxon>
    </lineage>
</organism>
<dbReference type="CDD" id="cd02440">
    <property type="entry name" value="AdoMet_MTases"/>
    <property type="match status" value="1"/>
</dbReference>
<dbReference type="Gene3D" id="3.40.50.150">
    <property type="entry name" value="Vaccinia Virus protein VP39"/>
    <property type="match status" value="1"/>
</dbReference>
<dbReference type="EMBL" id="MHLC01000026">
    <property type="protein sequence ID" value="OGZ00847.1"/>
    <property type="molecule type" value="Genomic_DNA"/>
</dbReference>
<dbReference type="Gene3D" id="3.40.50.720">
    <property type="entry name" value="NAD(P)-binding Rossmann-like Domain"/>
    <property type="match status" value="1"/>
</dbReference>
<evidence type="ECO:0000259" key="1">
    <source>
        <dbReference type="Pfam" id="PF08484"/>
    </source>
</evidence>
<dbReference type="Proteomes" id="UP000178495">
    <property type="component" value="Unassembled WGS sequence"/>
</dbReference>
<dbReference type="Pfam" id="PF13489">
    <property type="entry name" value="Methyltransf_23"/>
    <property type="match status" value="1"/>
</dbReference>
<dbReference type="SUPFAM" id="SSF53335">
    <property type="entry name" value="S-adenosyl-L-methionine-dependent methyltransferases"/>
    <property type="match status" value="1"/>
</dbReference>
<dbReference type="AlphaFoldDB" id="A0A1G2CHY9"/>
<reference evidence="2 3" key="1">
    <citation type="journal article" date="2016" name="Nat. Commun.">
        <title>Thousands of microbial genomes shed light on interconnected biogeochemical processes in an aquifer system.</title>
        <authorList>
            <person name="Anantharaman K."/>
            <person name="Brown C.T."/>
            <person name="Hug L.A."/>
            <person name="Sharon I."/>
            <person name="Castelle C.J."/>
            <person name="Probst A.J."/>
            <person name="Thomas B.C."/>
            <person name="Singh A."/>
            <person name="Wilkins M.J."/>
            <person name="Karaoz U."/>
            <person name="Brodie E.L."/>
            <person name="Williams K.H."/>
            <person name="Hubbard S.S."/>
            <person name="Banfield J.F."/>
        </authorList>
    </citation>
    <scope>NUCLEOTIDE SEQUENCE [LARGE SCALE GENOMIC DNA]</scope>
</reference>
<feature type="domain" description="C-methyltransferase" evidence="1">
    <location>
        <begin position="250"/>
        <end position="376"/>
    </location>
</feature>
<dbReference type="InterPro" id="IPR029063">
    <property type="entry name" value="SAM-dependent_MTases_sf"/>
</dbReference>
<name>A0A1G2CHY9_9BACT</name>
<comment type="caution">
    <text evidence="2">The sequence shown here is derived from an EMBL/GenBank/DDBJ whole genome shotgun (WGS) entry which is preliminary data.</text>
</comment>
<evidence type="ECO:0000313" key="2">
    <source>
        <dbReference type="EMBL" id="OGZ00847.1"/>
    </source>
</evidence>
<accession>A0A1G2CHY9</accession>
<dbReference type="STRING" id="1798652.A3A43_02530"/>
<proteinExistence type="predicted"/>
<sequence length="382" mass="44029">MSNGNKPLTLITRDRSVVTGKKRLEHVLTYTHHPVFIACTDEPAERDVFTDMSFSICKDSGIIQLDKLIPLDVLYSKYHSEALGGLWLEHHEKFVDFLAKFFPDMVLEIGGSNCFMAEQYLKKRTSAYWTNIEPSPVPSDNPRIKVVSGFFDAAFKKTGKVDAVVHSHVLEHMYDPDAFLKNIYRLLDDGGLHIFSVPNLAKYLELGYSNCVNFEHSIFLAEYFIDHFLAKNRFAVIKKHYFHEHSIFYAARKTEKKLDTRLASKYREYKKKFLAYARNNNKIVADINRKIVKTEGAVYLFGAHVFSQMLVTLGLRTEKIKFVLDNSKIKQGKRLYGTDLLVQPPEFIRGEKKPTIILRVGAYKKEIQAQIRSINKSTVFIE</sequence>
<dbReference type="InterPro" id="IPR013691">
    <property type="entry name" value="MeTrfase_14"/>
</dbReference>
<gene>
    <name evidence="2" type="ORF">A3A43_02530</name>
</gene>